<name>A0A1H5SX94_9BACT</name>
<evidence type="ECO:0000313" key="4">
    <source>
        <dbReference type="Proteomes" id="UP000236728"/>
    </source>
</evidence>
<dbReference type="Gene3D" id="3.30.530.20">
    <property type="match status" value="1"/>
</dbReference>
<dbReference type="AlphaFoldDB" id="A0A1H5SX94"/>
<accession>A0A1H5SX94</accession>
<dbReference type="Pfam" id="PF08327">
    <property type="entry name" value="AHSA1"/>
    <property type="match status" value="1"/>
</dbReference>
<reference evidence="3 4" key="1">
    <citation type="submission" date="2016-10" db="EMBL/GenBank/DDBJ databases">
        <authorList>
            <person name="de Groot N.N."/>
        </authorList>
    </citation>
    <scope>NUCLEOTIDE SEQUENCE [LARGE SCALE GENOMIC DNA]</scope>
    <source>
        <strain evidence="3 4">DSM 22489</strain>
    </source>
</reference>
<dbReference type="RefSeq" id="WP_103931312.1">
    <property type="nucleotide sequence ID" value="NZ_FNVA01000001.1"/>
</dbReference>
<feature type="domain" description="Activator of Hsp90 ATPase homologue 1/2-like C-terminal" evidence="2">
    <location>
        <begin position="19"/>
        <end position="162"/>
    </location>
</feature>
<evidence type="ECO:0000256" key="1">
    <source>
        <dbReference type="ARBA" id="ARBA00006817"/>
    </source>
</evidence>
<dbReference type="EMBL" id="FNVA01000001">
    <property type="protein sequence ID" value="SEF54471.1"/>
    <property type="molecule type" value="Genomic_DNA"/>
</dbReference>
<dbReference type="InterPro" id="IPR013538">
    <property type="entry name" value="ASHA1/2-like_C"/>
</dbReference>
<sequence length="169" mass="19100">MAEKTVSEVERMVVTRVFDAPRELVWKAWTDPKYIMQWWGPKGFTSPACEMDFRVGGKLLCCMKSPDGQEFWNASEFHEIIPQEKIVSSMYFADSKGNKIDPATLGIEHEAIEDAFDVTLFEDLGNGQTRLTFIGNEPAESAKNSGQMEGWNQILDKIADVLAEMKQAK</sequence>
<dbReference type="InterPro" id="IPR023393">
    <property type="entry name" value="START-like_dom_sf"/>
</dbReference>
<protein>
    <submittedName>
        <fullName evidence="3">Uncharacterized conserved protein YndB, AHSA1/START domain</fullName>
    </submittedName>
</protein>
<proteinExistence type="inferred from homology"/>
<evidence type="ECO:0000259" key="2">
    <source>
        <dbReference type="Pfam" id="PF08327"/>
    </source>
</evidence>
<dbReference type="Proteomes" id="UP000236728">
    <property type="component" value="Unassembled WGS sequence"/>
</dbReference>
<comment type="similarity">
    <text evidence="1">Belongs to the AHA1 family.</text>
</comment>
<keyword evidence="4" id="KW-1185">Reference proteome</keyword>
<organism evidence="3 4">
    <name type="scientific">Bryocella elongata</name>
    <dbReference type="NCBI Taxonomy" id="863522"/>
    <lineage>
        <taxon>Bacteria</taxon>
        <taxon>Pseudomonadati</taxon>
        <taxon>Acidobacteriota</taxon>
        <taxon>Terriglobia</taxon>
        <taxon>Terriglobales</taxon>
        <taxon>Acidobacteriaceae</taxon>
        <taxon>Bryocella</taxon>
    </lineage>
</organism>
<evidence type="ECO:0000313" key="3">
    <source>
        <dbReference type="EMBL" id="SEF54471.1"/>
    </source>
</evidence>
<dbReference type="SUPFAM" id="SSF55961">
    <property type="entry name" value="Bet v1-like"/>
    <property type="match status" value="1"/>
</dbReference>
<gene>
    <name evidence="3" type="ORF">SAMN05421819_0369</name>
</gene>
<dbReference type="OrthoDB" id="2580049at2"/>